<dbReference type="PANTHER" id="PTHR31234:SF2">
    <property type="entry name" value="OS05G0199100 PROTEIN"/>
    <property type="match status" value="1"/>
</dbReference>
<dbReference type="OrthoDB" id="1889094at2759"/>
<feature type="transmembrane region" description="Helical" evidence="5">
    <location>
        <begin position="49"/>
        <end position="74"/>
    </location>
</feature>
<dbReference type="Pfam" id="PF03168">
    <property type="entry name" value="LEA_2"/>
    <property type="match status" value="1"/>
</dbReference>
<protein>
    <recommendedName>
        <fullName evidence="6">Late embryogenesis abundant protein LEA-2 subgroup domain-containing protein</fullName>
    </recommendedName>
</protein>
<keyword evidence="4 5" id="KW-0472">Membrane</keyword>
<dbReference type="EMBL" id="JABFUD020000023">
    <property type="protein sequence ID" value="KAI5061643.1"/>
    <property type="molecule type" value="Genomic_DNA"/>
</dbReference>
<evidence type="ECO:0000256" key="3">
    <source>
        <dbReference type="ARBA" id="ARBA00022989"/>
    </source>
</evidence>
<dbReference type="InterPro" id="IPR004864">
    <property type="entry name" value="LEA_2"/>
</dbReference>
<reference evidence="7" key="1">
    <citation type="submission" date="2021-01" db="EMBL/GenBank/DDBJ databases">
        <title>Adiantum capillus-veneris genome.</title>
        <authorList>
            <person name="Fang Y."/>
            <person name="Liao Q."/>
        </authorList>
    </citation>
    <scope>NUCLEOTIDE SEQUENCE</scope>
    <source>
        <strain evidence="7">H3</strain>
        <tissue evidence="7">Leaf</tissue>
    </source>
</reference>
<dbReference type="GO" id="GO:0016020">
    <property type="term" value="C:membrane"/>
    <property type="evidence" value="ECO:0007669"/>
    <property type="project" value="UniProtKB-SubCell"/>
</dbReference>
<dbReference type="Proteomes" id="UP000886520">
    <property type="component" value="Chromosome 23"/>
</dbReference>
<comment type="subcellular location">
    <subcellularLocation>
        <location evidence="1">Membrane</location>
        <topology evidence="1">Single-pass membrane protein</topology>
    </subcellularLocation>
</comment>
<dbReference type="GO" id="GO:0098542">
    <property type="term" value="P:defense response to other organism"/>
    <property type="evidence" value="ECO:0007669"/>
    <property type="project" value="InterPro"/>
</dbReference>
<dbReference type="AlphaFoldDB" id="A0A9D4Z409"/>
<dbReference type="PANTHER" id="PTHR31234">
    <property type="entry name" value="LATE EMBRYOGENESIS ABUNDANT (LEA) HYDROXYPROLINE-RICH GLYCOPROTEIN FAMILY"/>
    <property type="match status" value="1"/>
</dbReference>
<dbReference type="InterPro" id="IPR044839">
    <property type="entry name" value="NDR1-like"/>
</dbReference>
<evidence type="ECO:0000313" key="8">
    <source>
        <dbReference type="Proteomes" id="UP000886520"/>
    </source>
</evidence>
<keyword evidence="2 5" id="KW-0812">Transmembrane</keyword>
<comment type="caution">
    <text evidence="7">The sequence shown here is derived from an EMBL/GenBank/DDBJ whole genome shotgun (WGS) entry which is preliminary data.</text>
</comment>
<gene>
    <name evidence="7" type="ORF">GOP47_0024148</name>
</gene>
<evidence type="ECO:0000313" key="7">
    <source>
        <dbReference type="EMBL" id="KAI5061643.1"/>
    </source>
</evidence>
<feature type="domain" description="Late embryogenesis abundant protein LEA-2 subgroup" evidence="6">
    <location>
        <begin position="123"/>
        <end position="186"/>
    </location>
</feature>
<evidence type="ECO:0000256" key="4">
    <source>
        <dbReference type="ARBA" id="ARBA00023136"/>
    </source>
</evidence>
<evidence type="ECO:0000256" key="1">
    <source>
        <dbReference type="ARBA" id="ARBA00004167"/>
    </source>
</evidence>
<sequence>MADRVFPLSGDRDELHKRGFTRASPLYSLPPAFNGDGERRRACSRCSCCCYICVTMAAFFLLLFIVGASLYLLLRPKAPTFSITRAHINQFALTAHEQQQRNDGGPSQSSSAHLHLVSDVNFTLLAENSNSKIGFRYEQVSVELSYGAQVIGRGAIPAALYVGPSDRMQVELQVKGADILLQERVGLALQKVLQGRPSSSNSVWMQVNAMTRLRVHVWSFRSREVHVHIICDVHMRRPLPRTDAHLLSKSCKLKSVTL</sequence>
<evidence type="ECO:0000256" key="5">
    <source>
        <dbReference type="SAM" id="Phobius"/>
    </source>
</evidence>
<keyword evidence="8" id="KW-1185">Reference proteome</keyword>
<evidence type="ECO:0000259" key="6">
    <source>
        <dbReference type="Pfam" id="PF03168"/>
    </source>
</evidence>
<name>A0A9D4Z409_ADICA</name>
<organism evidence="7 8">
    <name type="scientific">Adiantum capillus-veneris</name>
    <name type="common">Maidenhair fern</name>
    <dbReference type="NCBI Taxonomy" id="13818"/>
    <lineage>
        <taxon>Eukaryota</taxon>
        <taxon>Viridiplantae</taxon>
        <taxon>Streptophyta</taxon>
        <taxon>Embryophyta</taxon>
        <taxon>Tracheophyta</taxon>
        <taxon>Polypodiopsida</taxon>
        <taxon>Polypodiidae</taxon>
        <taxon>Polypodiales</taxon>
        <taxon>Pteridineae</taxon>
        <taxon>Pteridaceae</taxon>
        <taxon>Vittarioideae</taxon>
        <taxon>Adiantum</taxon>
    </lineage>
</organism>
<proteinExistence type="predicted"/>
<keyword evidence="3 5" id="KW-1133">Transmembrane helix</keyword>
<evidence type="ECO:0000256" key="2">
    <source>
        <dbReference type="ARBA" id="ARBA00022692"/>
    </source>
</evidence>
<accession>A0A9D4Z409</accession>